<keyword evidence="2" id="KW-0732">Signal</keyword>
<dbReference type="PANTHER" id="PTHR34387">
    <property type="entry name" value="SLR1258 PROTEIN"/>
    <property type="match status" value="1"/>
</dbReference>
<feature type="region of interest" description="Disordered" evidence="1">
    <location>
        <begin position="34"/>
        <end position="56"/>
    </location>
</feature>
<accession>A0A414P058</accession>
<dbReference type="PANTHER" id="PTHR34387:SF2">
    <property type="entry name" value="SLR1258 PROTEIN"/>
    <property type="match status" value="1"/>
</dbReference>
<evidence type="ECO:0000256" key="2">
    <source>
        <dbReference type="SAM" id="SignalP"/>
    </source>
</evidence>
<evidence type="ECO:0000313" key="4">
    <source>
        <dbReference type="Proteomes" id="UP000283442"/>
    </source>
</evidence>
<dbReference type="EMBL" id="QRHE01000001">
    <property type="protein sequence ID" value="RHF53547.1"/>
    <property type="molecule type" value="Genomic_DNA"/>
</dbReference>
<dbReference type="Proteomes" id="UP000283442">
    <property type="component" value="Unassembled WGS sequence"/>
</dbReference>
<comment type="caution">
    <text evidence="3">The sequence shown here is derived from an EMBL/GenBank/DDBJ whole genome shotgun (WGS) entry which is preliminary data.</text>
</comment>
<dbReference type="Gene3D" id="3.30.110.170">
    <property type="entry name" value="Protein of unknown function (DUF541), domain 1"/>
    <property type="match status" value="1"/>
</dbReference>
<dbReference type="InterPro" id="IPR007497">
    <property type="entry name" value="SIMPL/DUF541"/>
</dbReference>
<organism evidence="3 4">
    <name type="scientific">Mitsuokella multacida</name>
    <dbReference type="NCBI Taxonomy" id="52226"/>
    <lineage>
        <taxon>Bacteria</taxon>
        <taxon>Bacillati</taxon>
        <taxon>Bacillota</taxon>
        <taxon>Negativicutes</taxon>
        <taxon>Selenomonadales</taxon>
        <taxon>Selenomonadaceae</taxon>
        <taxon>Mitsuokella</taxon>
    </lineage>
</organism>
<dbReference type="Gene3D" id="3.30.70.2970">
    <property type="entry name" value="Protein of unknown function (DUF541), domain 2"/>
    <property type="match status" value="1"/>
</dbReference>
<sequence length="246" mass="26177">MIGGFTMTKTRHILALVCALLMLSCSAAFAAPQQQEAPRPTLSVDGQGTGTATPDMTTVTIGVTTQGEDAAKAQNDNAWVSNQIQNAVRGLGIEEKDIQTRNYSFYPNYSTEKDHRNEVTGYTVNNSVIVVVRDIKLTGKVIDAALNNGANEINSLDFSTSDTKAVRKVALLNAVQDARDKADIIAKGLGKRIVGIQSVSESTGYIETRRFGGNMLMAAAKDAATPIAPGSLSLTANVHVDFILSD</sequence>
<dbReference type="InterPro" id="IPR052022">
    <property type="entry name" value="26kDa_periplasmic_antigen"/>
</dbReference>
<evidence type="ECO:0000256" key="1">
    <source>
        <dbReference type="SAM" id="MobiDB-lite"/>
    </source>
</evidence>
<dbReference type="AlphaFoldDB" id="A0A414P058"/>
<proteinExistence type="predicted"/>
<reference evidence="3 4" key="1">
    <citation type="submission" date="2018-08" db="EMBL/GenBank/DDBJ databases">
        <title>A genome reference for cultivated species of the human gut microbiota.</title>
        <authorList>
            <person name="Zou Y."/>
            <person name="Xue W."/>
            <person name="Luo G."/>
        </authorList>
    </citation>
    <scope>NUCLEOTIDE SEQUENCE [LARGE SCALE GENOMIC DNA]</scope>
    <source>
        <strain evidence="3 4">AM25-21AC</strain>
    </source>
</reference>
<name>A0A414P058_9FIRM</name>
<evidence type="ECO:0000313" key="3">
    <source>
        <dbReference type="EMBL" id="RHF53547.1"/>
    </source>
</evidence>
<dbReference type="OrthoDB" id="9785192at2"/>
<feature type="chain" id="PRO_5019238006" evidence="2">
    <location>
        <begin position="31"/>
        <end position="246"/>
    </location>
</feature>
<dbReference type="GO" id="GO:0006974">
    <property type="term" value="P:DNA damage response"/>
    <property type="evidence" value="ECO:0007669"/>
    <property type="project" value="TreeGrafter"/>
</dbReference>
<dbReference type="Pfam" id="PF04402">
    <property type="entry name" value="SIMPL"/>
    <property type="match status" value="1"/>
</dbReference>
<feature type="compositionally biased region" description="Polar residues" evidence="1">
    <location>
        <begin position="44"/>
        <end position="56"/>
    </location>
</feature>
<gene>
    <name evidence="3" type="ORF">DW674_01435</name>
</gene>
<protein>
    <submittedName>
        <fullName evidence="3">DUF541 domain-containing protein</fullName>
    </submittedName>
</protein>
<feature type="signal peptide" evidence="2">
    <location>
        <begin position="1"/>
        <end position="30"/>
    </location>
</feature>